<organism evidence="4 5">
    <name type="scientific">Candidatus Uhrbacteria bacterium RIFCSPHIGHO2_02_FULL_60_10</name>
    <dbReference type="NCBI Taxonomy" id="1802392"/>
    <lineage>
        <taxon>Bacteria</taxon>
        <taxon>Candidatus Uhriibacteriota</taxon>
    </lineage>
</organism>
<feature type="domain" description="DNA helicase Pif1-like DEAD-box helicase" evidence="1">
    <location>
        <begin position="15"/>
        <end position="209"/>
    </location>
</feature>
<dbReference type="Pfam" id="PF13538">
    <property type="entry name" value="UvrD_C_2"/>
    <property type="match status" value="1"/>
</dbReference>
<sequence>MEINDQFRAALDELETGSGHLFVTGRAGTGKSTLLRLWRDRTKRSHVVLAPTGIAALNVGGKTIHSFFGFGPAVTPAVVRREAKFVENTELYEKLDTVVIDEVSMVRADLLDCVDTFLRLHGPHRGQAFGGVRLVFFGDLFQLPPVVTPQQKAVLNEQYETPFFFSARAFVAADKFPVRTIQLDQVYRQRDEDFIAILDAIRTGRARDEHFSALARRHEPSFQPADDEFWIRLTATNEAARHLNEIRLDRLSGPVKEYEAHTTGNLAQDFSPPTEPRLKLKEGAQVMFVANDPLRRWVNGTMGQVVGFEEDDGGHETVNVELADGEIVAVAPHTWETYDWYYDDDAGHIDSKSVGAFVQYPLRLAWAITIHKSQGQTFDRVIIDLDRGLFAAGQLYVALSRCRTLGGMVFIRPIRRGHMLVDYRVVKFMVGDGVGLGRERRLPPAEIRELLLSAVRNRERLVIEYVKPGGSPEARTVTPLEVGELYMNDHVFEGLRAHCHERGEERHFRLDRIIGVDPVGHD</sequence>
<dbReference type="PANTHER" id="PTHR47642:SF5">
    <property type="entry name" value="ATP-DEPENDENT DNA HELICASE"/>
    <property type="match status" value="1"/>
</dbReference>
<dbReference type="GO" id="GO:0003678">
    <property type="term" value="F:DNA helicase activity"/>
    <property type="evidence" value="ECO:0007669"/>
    <property type="project" value="InterPro"/>
</dbReference>
<dbReference type="Pfam" id="PF05970">
    <property type="entry name" value="PIF1"/>
    <property type="match status" value="1"/>
</dbReference>
<feature type="domain" description="WYL" evidence="2">
    <location>
        <begin position="449"/>
        <end position="516"/>
    </location>
</feature>
<dbReference type="PROSITE" id="PS52050">
    <property type="entry name" value="WYL"/>
    <property type="match status" value="1"/>
</dbReference>
<dbReference type="Gene3D" id="3.40.50.300">
    <property type="entry name" value="P-loop containing nucleotide triphosphate hydrolases"/>
    <property type="match status" value="2"/>
</dbReference>
<dbReference type="PANTHER" id="PTHR47642">
    <property type="entry name" value="ATP-DEPENDENT DNA HELICASE"/>
    <property type="match status" value="1"/>
</dbReference>
<reference evidence="4 5" key="1">
    <citation type="journal article" date="2016" name="Nat. Commun.">
        <title>Thousands of microbial genomes shed light on interconnected biogeochemical processes in an aquifer system.</title>
        <authorList>
            <person name="Anantharaman K."/>
            <person name="Brown C.T."/>
            <person name="Hug L.A."/>
            <person name="Sharon I."/>
            <person name="Castelle C.J."/>
            <person name="Probst A.J."/>
            <person name="Thomas B.C."/>
            <person name="Singh A."/>
            <person name="Wilkins M.J."/>
            <person name="Karaoz U."/>
            <person name="Brodie E.L."/>
            <person name="Williams K.H."/>
            <person name="Hubbard S.S."/>
            <person name="Banfield J.F."/>
        </authorList>
    </citation>
    <scope>NUCLEOTIDE SEQUENCE [LARGE SCALE GENOMIC DNA]</scope>
</reference>
<evidence type="ECO:0000259" key="1">
    <source>
        <dbReference type="Pfam" id="PF05970"/>
    </source>
</evidence>
<dbReference type="InterPro" id="IPR026881">
    <property type="entry name" value="WYL_dom"/>
</dbReference>
<evidence type="ECO:0000313" key="4">
    <source>
        <dbReference type="EMBL" id="OGL74099.1"/>
    </source>
</evidence>
<comment type="caution">
    <text evidence="4">The sequence shown here is derived from an EMBL/GenBank/DDBJ whole genome shotgun (WGS) entry which is preliminary data.</text>
</comment>
<dbReference type="InterPro" id="IPR010285">
    <property type="entry name" value="DNA_helicase_pif1-like_DEAD"/>
</dbReference>
<proteinExistence type="predicted"/>
<dbReference type="InterPro" id="IPR027417">
    <property type="entry name" value="P-loop_NTPase"/>
</dbReference>
<dbReference type="InterPro" id="IPR027785">
    <property type="entry name" value="UvrD-like_helicase_C"/>
</dbReference>
<dbReference type="CDD" id="cd18809">
    <property type="entry name" value="SF1_C_RecD"/>
    <property type="match status" value="1"/>
</dbReference>
<evidence type="ECO:0000313" key="5">
    <source>
        <dbReference type="Proteomes" id="UP000177088"/>
    </source>
</evidence>
<evidence type="ECO:0008006" key="6">
    <source>
        <dbReference type="Google" id="ProtNLM"/>
    </source>
</evidence>
<dbReference type="SUPFAM" id="SSF52540">
    <property type="entry name" value="P-loop containing nucleoside triphosphate hydrolases"/>
    <property type="match status" value="2"/>
</dbReference>
<name>A0A1F7U776_9BACT</name>
<dbReference type="EMBL" id="MGEA01000035">
    <property type="protein sequence ID" value="OGL74099.1"/>
    <property type="molecule type" value="Genomic_DNA"/>
</dbReference>
<feature type="domain" description="UvrD-like helicase C-terminal" evidence="3">
    <location>
        <begin position="364"/>
        <end position="404"/>
    </location>
</feature>
<gene>
    <name evidence="4" type="ORF">A3C96_04235</name>
</gene>
<protein>
    <recommendedName>
        <fullName evidence="6">AAA family ATPase</fullName>
    </recommendedName>
</protein>
<dbReference type="Proteomes" id="UP000177088">
    <property type="component" value="Unassembled WGS sequence"/>
</dbReference>
<dbReference type="FunFam" id="3.40.50.300:FF:001498">
    <property type="entry name" value="ATP-dependent DNA helicase"/>
    <property type="match status" value="1"/>
</dbReference>
<dbReference type="Pfam" id="PF13280">
    <property type="entry name" value="WYL"/>
    <property type="match status" value="1"/>
</dbReference>
<dbReference type="GO" id="GO:0006281">
    <property type="term" value="P:DNA repair"/>
    <property type="evidence" value="ECO:0007669"/>
    <property type="project" value="InterPro"/>
</dbReference>
<dbReference type="GO" id="GO:0000723">
    <property type="term" value="P:telomere maintenance"/>
    <property type="evidence" value="ECO:0007669"/>
    <property type="project" value="InterPro"/>
</dbReference>
<dbReference type="InterPro" id="IPR051055">
    <property type="entry name" value="PIF1_helicase"/>
</dbReference>
<dbReference type="AlphaFoldDB" id="A0A1F7U776"/>
<accession>A0A1F7U776</accession>
<evidence type="ECO:0000259" key="3">
    <source>
        <dbReference type="Pfam" id="PF13538"/>
    </source>
</evidence>
<evidence type="ECO:0000259" key="2">
    <source>
        <dbReference type="Pfam" id="PF13280"/>
    </source>
</evidence>